<dbReference type="EMBL" id="JMSE01001246">
    <property type="protein sequence ID" value="KDN63313.1"/>
    <property type="molecule type" value="Genomic_DNA"/>
</dbReference>
<feature type="compositionally biased region" description="Basic and acidic residues" evidence="1">
    <location>
        <begin position="111"/>
        <end position="123"/>
    </location>
</feature>
<sequence length="188" mass="19522">MIAEENRAGSAPRQKSVQLISEGRLGFSIVRNAYSGGNKNDEQQSRHRHGNMASRALRTFNFCAAAGRLRLTAPVAATRSRTFAGAAVRRLAYKDTQNRESLNPSGTEGTKTGRDSDVAHEDGAFDPSTTRPGSEKDEAGGGSLDVSGANQAASKPQGDKATGDSGPGRETRKGGKSSGSSAAKAGDV</sequence>
<comment type="caution">
    <text evidence="2">The sequence shown here is derived from an EMBL/GenBank/DDBJ whole genome shotgun (WGS) entry which is preliminary data.</text>
</comment>
<accession>A0A066X2F2</accession>
<evidence type="ECO:0000313" key="3">
    <source>
        <dbReference type="Proteomes" id="UP000027238"/>
    </source>
</evidence>
<protein>
    <submittedName>
        <fullName evidence="2">Uncharacterized protein</fullName>
    </submittedName>
</protein>
<feature type="compositionally biased region" description="Basic and acidic residues" evidence="1">
    <location>
        <begin position="157"/>
        <end position="173"/>
    </location>
</feature>
<evidence type="ECO:0000256" key="1">
    <source>
        <dbReference type="SAM" id="MobiDB-lite"/>
    </source>
</evidence>
<dbReference type="OrthoDB" id="423498at2759"/>
<evidence type="ECO:0000313" key="2">
    <source>
        <dbReference type="EMBL" id="KDN63313.1"/>
    </source>
</evidence>
<organism evidence="2 3">
    <name type="scientific">Colletotrichum sublineola</name>
    <name type="common">Sorghum anthracnose fungus</name>
    <dbReference type="NCBI Taxonomy" id="1173701"/>
    <lineage>
        <taxon>Eukaryota</taxon>
        <taxon>Fungi</taxon>
        <taxon>Dikarya</taxon>
        <taxon>Ascomycota</taxon>
        <taxon>Pezizomycotina</taxon>
        <taxon>Sordariomycetes</taxon>
        <taxon>Hypocreomycetidae</taxon>
        <taxon>Glomerellales</taxon>
        <taxon>Glomerellaceae</taxon>
        <taxon>Colletotrichum</taxon>
        <taxon>Colletotrichum graminicola species complex</taxon>
    </lineage>
</organism>
<dbReference type="PANTHER" id="PTHR42090:SF1">
    <property type="match status" value="1"/>
</dbReference>
<dbReference type="AlphaFoldDB" id="A0A066X2F2"/>
<dbReference type="Proteomes" id="UP000027238">
    <property type="component" value="Unassembled WGS sequence"/>
</dbReference>
<dbReference type="STRING" id="1173701.A0A066X2F2"/>
<gene>
    <name evidence="2" type="ORF">CSUB01_01970</name>
</gene>
<feature type="region of interest" description="Disordered" evidence="1">
    <location>
        <begin position="90"/>
        <end position="188"/>
    </location>
</feature>
<keyword evidence="3" id="KW-1185">Reference proteome</keyword>
<dbReference type="eggNOG" id="ENOG502SZQW">
    <property type="taxonomic scope" value="Eukaryota"/>
</dbReference>
<name>A0A066X2F2_COLSU</name>
<dbReference type="HOGENOM" id="CLU_109868_2_1_1"/>
<feature type="compositionally biased region" description="Polar residues" evidence="1">
    <location>
        <begin position="99"/>
        <end position="110"/>
    </location>
</feature>
<reference evidence="3" key="1">
    <citation type="journal article" date="2014" name="Genome Announc.">
        <title>Draft genome sequence of Colletotrichum sublineola, a destructive pathogen of cultivated sorghum.</title>
        <authorList>
            <person name="Baroncelli R."/>
            <person name="Sanz-Martin J.M."/>
            <person name="Rech G.E."/>
            <person name="Sukno S.A."/>
            <person name="Thon M.R."/>
        </authorList>
    </citation>
    <scope>NUCLEOTIDE SEQUENCE [LARGE SCALE GENOMIC DNA]</scope>
    <source>
        <strain evidence="3">TX430BB</strain>
    </source>
</reference>
<proteinExistence type="predicted"/>
<feature type="compositionally biased region" description="Low complexity" evidence="1">
    <location>
        <begin position="178"/>
        <end position="188"/>
    </location>
</feature>
<dbReference type="PANTHER" id="PTHR42090">
    <property type="match status" value="1"/>
</dbReference>